<sequence>MSAWASARKALLAPVILVPLLAVLLVGLYAAFGFWGVPRLIHSQADKYVREELHKDLQLGEVSFNPFTFELELRDAAILEKGRPLVGFKRLFANYQASSFFSSMHKLREVAFDQPYARAIIRPDGSLNLADLLPQSDPNEPIPSVRIEDLSIRDGKVDFADRSRKLEPTKTLAPITFHLRDFQTTEEGGDLRLDTRTEDGEGLAWQGDLGLTPLASKGRFAVKGLKAGTVHEFLSEELPMVLTGGSFDLAGTYTFAVKGKQGMQLEAVLPTITSKGLRLRARGVGEDWVQVPEATLEATRMSLQRHEITVGALRVQGLQAQVWLQPDGYLNIRSLFMPPQAKPAAAGPEWTVRVARIGLERGKVALEDRTVQPSARFALEPVAATVDNFSLDFAKPVPITLTATVNGRAPLRLSGTVALDPRVADVQLEISKLPVQDVFTYLPKYPTLKLRSGEVSAKGRVGLRPAPGPELSYDGDASIDRLDLVEVPSGREFLSWDRVELNEIAYAAAPDKIEVRRILLRKPVARVVITPNGKLNLTSTLAAPTPAPVTQPAAASAASASRLPPLKVGEVVFDAGVLGFADYSILPNFHARIDALRGSIRRISTQPHTVSDIDLSGHVINRYSPVTIKGRAVLLAYDERTDVAMAFRNIELPVFNPYSGKYAGYAIAKGKLTTELEYKIDHRRLVADHHVVIDQLVWGQGTDSKHKVSLPIRLATSLLKDSNGVIDLKLPVTGSLDDPKFRIGPIIWQIIKNIIVKVATAPFRFLGSLFKGAEDAQYVDFTPGSAELSDKARSALPELARSLSDRPDLNIDIPAGAVPEADVAALDDQRFQAAIAKMREGKRGSAKAYADLDDENKIDVLKDLYRQEFGHRPELPDTTEGVPDAVSETAGPVAADDATASVAEPTTTSANAAADAPASDEPLAAEQPAGSDIAAADELLAAEAPGLPAEVPAPEDVAAPALLAEAEETAKPAASTVAPAKEMTRRERKASRRQAQVAWLEGQLRPRFRADPSAGKVLAQARATAVQDALLAGGALDPSRVFVAGNLSPVAKDDVVRLELALK</sequence>
<dbReference type="InterPro" id="IPR008023">
    <property type="entry name" value="DUF748"/>
</dbReference>
<evidence type="ECO:0000256" key="1">
    <source>
        <dbReference type="SAM" id="MobiDB-lite"/>
    </source>
</evidence>
<organism evidence="2 3">
    <name type="scientific">Agrilutibacter niabensis</name>
    <dbReference type="NCBI Taxonomy" id="380628"/>
    <lineage>
        <taxon>Bacteria</taxon>
        <taxon>Pseudomonadati</taxon>
        <taxon>Pseudomonadota</taxon>
        <taxon>Gammaproteobacteria</taxon>
        <taxon>Lysobacterales</taxon>
        <taxon>Lysobacteraceae</taxon>
        <taxon>Agrilutibacter</taxon>
    </lineage>
</organism>
<feature type="region of interest" description="Disordered" evidence="1">
    <location>
        <begin position="968"/>
        <end position="992"/>
    </location>
</feature>
<feature type="region of interest" description="Disordered" evidence="1">
    <location>
        <begin position="870"/>
        <end position="928"/>
    </location>
</feature>
<dbReference type="EMBL" id="JAVDVW010000001">
    <property type="protein sequence ID" value="MDR7098443.1"/>
    <property type="molecule type" value="Genomic_DNA"/>
</dbReference>
<dbReference type="PANTHER" id="PTHR30441:SF8">
    <property type="entry name" value="DUF748 DOMAIN-CONTAINING PROTEIN"/>
    <property type="match status" value="1"/>
</dbReference>
<reference evidence="2 3" key="1">
    <citation type="submission" date="2023-07" db="EMBL/GenBank/DDBJ databases">
        <title>Sorghum-associated microbial communities from plants grown in Nebraska, USA.</title>
        <authorList>
            <person name="Schachtman D."/>
        </authorList>
    </citation>
    <scope>NUCLEOTIDE SEQUENCE [LARGE SCALE GENOMIC DNA]</scope>
    <source>
        <strain evidence="2 3">BE187</strain>
    </source>
</reference>
<comment type="caution">
    <text evidence="2">The sequence shown here is derived from an EMBL/GenBank/DDBJ whole genome shotgun (WGS) entry which is preliminary data.</text>
</comment>
<evidence type="ECO:0000313" key="2">
    <source>
        <dbReference type="EMBL" id="MDR7098443.1"/>
    </source>
</evidence>
<gene>
    <name evidence="2" type="ORF">J2X04_000790</name>
</gene>
<dbReference type="Proteomes" id="UP001267878">
    <property type="component" value="Unassembled WGS sequence"/>
</dbReference>
<dbReference type="InterPro" id="IPR052894">
    <property type="entry name" value="AsmA-related"/>
</dbReference>
<dbReference type="PANTHER" id="PTHR30441">
    <property type="entry name" value="DUF748 DOMAIN-CONTAINING PROTEIN"/>
    <property type="match status" value="1"/>
</dbReference>
<evidence type="ECO:0000313" key="3">
    <source>
        <dbReference type="Proteomes" id="UP001267878"/>
    </source>
</evidence>
<dbReference type="RefSeq" id="WP_310052366.1">
    <property type="nucleotide sequence ID" value="NZ_JAVDVW010000001.1"/>
</dbReference>
<name>A0ABU1VMT7_9GAMM</name>
<feature type="compositionally biased region" description="Low complexity" evidence="1">
    <location>
        <begin position="909"/>
        <end position="926"/>
    </location>
</feature>
<dbReference type="Pfam" id="PF05359">
    <property type="entry name" value="DUF748"/>
    <property type="match status" value="1"/>
</dbReference>
<proteinExistence type="predicted"/>
<accession>A0ABU1VMT7</accession>
<keyword evidence="3" id="KW-1185">Reference proteome</keyword>
<protein>
    <submittedName>
        <fullName evidence="2">Uncharacterized protein involved in outer membrane biogenesis</fullName>
    </submittedName>
</protein>